<gene>
    <name evidence="3" type="ORF">IC235_17405</name>
</gene>
<dbReference type="AlphaFoldDB" id="A0A927BF11"/>
<keyword evidence="4" id="KW-1185">Reference proteome</keyword>
<evidence type="ECO:0000259" key="2">
    <source>
        <dbReference type="Pfam" id="PF12728"/>
    </source>
</evidence>
<feature type="domain" description="Helix-turn-helix" evidence="2">
    <location>
        <begin position="44"/>
        <end position="87"/>
    </location>
</feature>
<feature type="region of interest" description="Disordered" evidence="1">
    <location>
        <begin position="86"/>
        <end position="108"/>
    </location>
</feature>
<dbReference type="Pfam" id="PF12728">
    <property type="entry name" value="HTH_17"/>
    <property type="match status" value="1"/>
</dbReference>
<dbReference type="InterPro" id="IPR041657">
    <property type="entry name" value="HTH_17"/>
</dbReference>
<accession>A0A927BF11</accession>
<dbReference type="RefSeq" id="WP_191006479.1">
    <property type="nucleotide sequence ID" value="NZ_JACXAD010000022.1"/>
</dbReference>
<evidence type="ECO:0000256" key="1">
    <source>
        <dbReference type="SAM" id="MobiDB-lite"/>
    </source>
</evidence>
<protein>
    <submittedName>
        <fullName evidence="3">Helix-turn-helix domain-containing protein</fullName>
    </submittedName>
</protein>
<comment type="caution">
    <text evidence="3">The sequence shown here is derived from an EMBL/GenBank/DDBJ whole genome shotgun (WGS) entry which is preliminary data.</text>
</comment>
<evidence type="ECO:0000313" key="4">
    <source>
        <dbReference type="Proteomes" id="UP000612233"/>
    </source>
</evidence>
<proteinExistence type="predicted"/>
<dbReference type="EMBL" id="JACXAD010000022">
    <property type="protein sequence ID" value="MBD2769670.1"/>
    <property type="molecule type" value="Genomic_DNA"/>
</dbReference>
<name>A0A927BF11_9BACT</name>
<dbReference type="InterPro" id="IPR009061">
    <property type="entry name" value="DNA-bd_dom_put_sf"/>
</dbReference>
<dbReference type="Proteomes" id="UP000612233">
    <property type="component" value="Unassembled WGS sequence"/>
</dbReference>
<sequence>MQPTIIVQGITVEQLREDLRALIRFELAQAQPTIGTAAPSVDELLTVPQAAALLDVCVATVFEWKRRGLLVSTKIGGRTYLKHSDVLSAGTREQRTQKPSRVKGKPPA</sequence>
<dbReference type="SUPFAM" id="SSF46955">
    <property type="entry name" value="Putative DNA-binding domain"/>
    <property type="match status" value="1"/>
</dbReference>
<feature type="compositionally biased region" description="Basic residues" evidence="1">
    <location>
        <begin position="98"/>
        <end position="108"/>
    </location>
</feature>
<evidence type="ECO:0000313" key="3">
    <source>
        <dbReference type="EMBL" id="MBD2769670.1"/>
    </source>
</evidence>
<organism evidence="3 4">
    <name type="scientific">Hymenobacter montanus</name>
    <dbReference type="NCBI Taxonomy" id="2771359"/>
    <lineage>
        <taxon>Bacteria</taxon>
        <taxon>Pseudomonadati</taxon>
        <taxon>Bacteroidota</taxon>
        <taxon>Cytophagia</taxon>
        <taxon>Cytophagales</taxon>
        <taxon>Hymenobacteraceae</taxon>
        <taxon>Hymenobacter</taxon>
    </lineage>
</organism>
<reference evidence="3" key="1">
    <citation type="submission" date="2020-09" db="EMBL/GenBank/DDBJ databases">
        <authorList>
            <person name="Kim M.K."/>
        </authorList>
    </citation>
    <scope>NUCLEOTIDE SEQUENCE</scope>
    <source>
        <strain evidence="3">BT664</strain>
    </source>
</reference>